<proteinExistence type="predicted"/>
<keyword evidence="2" id="KW-1185">Reference proteome</keyword>
<evidence type="ECO:0000313" key="1">
    <source>
        <dbReference type="EMBL" id="KAI9160553.1"/>
    </source>
</evidence>
<reference evidence="1" key="2">
    <citation type="submission" date="2023-02" db="EMBL/GenBank/DDBJ databases">
        <authorList>
            <person name="Swenson N.G."/>
            <person name="Wegrzyn J.L."/>
            <person name="Mcevoy S.L."/>
        </authorList>
    </citation>
    <scope>NUCLEOTIDE SEQUENCE</scope>
    <source>
        <strain evidence="1">91603</strain>
        <tissue evidence="1">Leaf</tissue>
    </source>
</reference>
<evidence type="ECO:0000313" key="2">
    <source>
        <dbReference type="Proteomes" id="UP001064489"/>
    </source>
</evidence>
<dbReference type="AlphaFoldDB" id="A0AAD5ID13"/>
<name>A0AAD5ID13_ACENE</name>
<reference evidence="1" key="1">
    <citation type="journal article" date="2022" name="Plant J.">
        <title>Strategies of tolerance reflected in two North American maple genomes.</title>
        <authorList>
            <person name="McEvoy S.L."/>
            <person name="Sezen U.U."/>
            <person name="Trouern-Trend A."/>
            <person name="McMahon S.M."/>
            <person name="Schaberg P.G."/>
            <person name="Yang J."/>
            <person name="Wegrzyn J.L."/>
            <person name="Swenson N.G."/>
        </authorList>
    </citation>
    <scope>NUCLEOTIDE SEQUENCE</scope>
    <source>
        <strain evidence="1">91603</strain>
    </source>
</reference>
<comment type="caution">
    <text evidence="1">The sequence shown here is derived from an EMBL/GenBank/DDBJ whole genome shotgun (WGS) entry which is preliminary data.</text>
</comment>
<dbReference type="Proteomes" id="UP001064489">
    <property type="component" value="Chromosome 2"/>
</dbReference>
<gene>
    <name evidence="1" type="ORF">LWI28_009318</name>
</gene>
<organism evidence="1 2">
    <name type="scientific">Acer negundo</name>
    <name type="common">Box elder</name>
    <dbReference type="NCBI Taxonomy" id="4023"/>
    <lineage>
        <taxon>Eukaryota</taxon>
        <taxon>Viridiplantae</taxon>
        <taxon>Streptophyta</taxon>
        <taxon>Embryophyta</taxon>
        <taxon>Tracheophyta</taxon>
        <taxon>Spermatophyta</taxon>
        <taxon>Magnoliopsida</taxon>
        <taxon>eudicotyledons</taxon>
        <taxon>Gunneridae</taxon>
        <taxon>Pentapetalae</taxon>
        <taxon>rosids</taxon>
        <taxon>malvids</taxon>
        <taxon>Sapindales</taxon>
        <taxon>Sapindaceae</taxon>
        <taxon>Hippocastanoideae</taxon>
        <taxon>Acereae</taxon>
        <taxon>Acer</taxon>
    </lineage>
</organism>
<dbReference type="PANTHER" id="PTHR34427:SF5">
    <property type="entry name" value="DUF4283 DOMAIN-CONTAINING PROTEIN"/>
    <property type="match status" value="1"/>
</dbReference>
<accession>A0AAD5ID13</accession>
<protein>
    <recommendedName>
        <fullName evidence="3">DUF4283 domain-containing protein</fullName>
    </recommendedName>
</protein>
<dbReference type="EMBL" id="JAJSOW010000106">
    <property type="protein sequence ID" value="KAI9160553.1"/>
    <property type="molecule type" value="Genomic_DNA"/>
</dbReference>
<sequence length="344" mass="38823">MVREKGGMLSFCSGFIKSGFPDKFSFSEVVKGNRGCKSDEGQVDGDLVVSGLMVLKKTISMSWFNNTSEYSWLDSYAIGVLKVFSSVSSVNNQLMGKGFSFFSSYLGDKSILWRLKLESDKESFINNRFYWDDCFLTMAGWSSSMSPSSRLAWINCVGTPLSCWSLPFFNKVGWILGEPLFLEEDTILRRRFDRGKLMVLIPHDRPCPGMIDVVCVEAKEGGKGKKANKVKLVEQKEDGKNKASPVKVATTNMKCCLENKAIDKHRSNDGMKCRAMLDNSRLFKRNLFLQGKLIIGQKRMGLESNGPAVMGRFLSRIFKCVIVEKALKGFRTLKWTSRKRMSNL</sequence>
<dbReference type="PANTHER" id="PTHR34427">
    <property type="entry name" value="DUF4283 DOMAIN PROTEIN"/>
    <property type="match status" value="1"/>
</dbReference>
<evidence type="ECO:0008006" key="3">
    <source>
        <dbReference type="Google" id="ProtNLM"/>
    </source>
</evidence>